<gene>
    <name evidence="1" type="ORF">DN752_19645</name>
</gene>
<dbReference type="EMBL" id="CP030041">
    <property type="protein sequence ID" value="AWW32176.1"/>
    <property type="molecule type" value="Genomic_DNA"/>
</dbReference>
<reference evidence="1 2" key="1">
    <citation type="submission" date="2018-06" db="EMBL/GenBank/DDBJ databases">
        <title>Echinicola strongylocentroti sp. nov., isolated from a sea urchin Strongylocentrotus intermedius.</title>
        <authorList>
            <person name="Bae S.S."/>
        </authorList>
    </citation>
    <scope>NUCLEOTIDE SEQUENCE [LARGE SCALE GENOMIC DNA]</scope>
    <source>
        <strain evidence="1 2">MEBiC08714</strain>
    </source>
</reference>
<sequence>MKGLPEKLKRKKLLQLIRKVTGPVEKAAKLEVQMIERRAWTEEGRATTGNLEASIGRIRGKSKEFPNIQVAPRAKGKFQGGHGHLVHFGTKKRYGSARRGLSGRYYRGAVKPNPYMKRAFDKTFNQSRAQFEKDMARYLQQELNKLEKMRANGVS</sequence>
<dbReference type="KEGG" id="est:DN752_19645"/>
<name>A0A2Z4INQ2_9BACT</name>
<organism evidence="1 2">
    <name type="scientific">Echinicola strongylocentroti</name>
    <dbReference type="NCBI Taxonomy" id="1795355"/>
    <lineage>
        <taxon>Bacteria</taxon>
        <taxon>Pseudomonadati</taxon>
        <taxon>Bacteroidota</taxon>
        <taxon>Cytophagia</taxon>
        <taxon>Cytophagales</taxon>
        <taxon>Cyclobacteriaceae</taxon>
        <taxon>Echinicola</taxon>
    </lineage>
</organism>
<evidence type="ECO:0000313" key="1">
    <source>
        <dbReference type="EMBL" id="AWW32176.1"/>
    </source>
</evidence>
<protein>
    <recommendedName>
        <fullName evidence="3">HK97 gp10 family phage protein</fullName>
    </recommendedName>
</protein>
<evidence type="ECO:0008006" key="3">
    <source>
        <dbReference type="Google" id="ProtNLM"/>
    </source>
</evidence>
<keyword evidence="2" id="KW-1185">Reference proteome</keyword>
<accession>A0A2Z4INQ2</accession>
<proteinExistence type="predicted"/>
<dbReference type="Proteomes" id="UP000248688">
    <property type="component" value="Chromosome"/>
</dbReference>
<evidence type="ECO:0000313" key="2">
    <source>
        <dbReference type="Proteomes" id="UP000248688"/>
    </source>
</evidence>
<dbReference type="AlphaFoldDB" id="A0A2Z4INQ2"/>